<dbReference type="EMBL" id="WWVF01000012">
    <property type="protein sequence ID" value="MZS88988.1"/>
    <property type="molecule type" value="Genomic_DNA"/>
</dbReference>
<feature type="transmembrane region" description="Helical" evidence="1">
    <location>
        <begin position="35"/>
        <end position="58"/>
    </location>
</feature>
<dbReference type="AlphaFoldDB" id="A0A173WMI8"/>
<accession>A0A173WMI8</accession>
<reference evidence="3 5" key="2">
    <citation type="journal article" date="2019" name="Nat. Med.">
        <title>A library of human gut bacterial isolates paired with longitudinal multiomics data enables mechanistic microbiome research.</title>
        <authorList>
            <person name="Poyet M."/>
            <person name="Groussin M."/>
            <person name="Gibbons S.M."/>
            <person name="Avila-Pacheco J."/>
            <person name="Jiang X."/>
            <person name="Kearney S.M."/>
            <person name="Perrotta A.R."/>
            <person name="Berdy B."/>
            <person name="Zhao S."/>
            <person name="Lieberman T.D."/>
            <person name="Swanson P.K."/>
            <person name="Smith M."/>
            <person name="Roesemann S."/>
            <person name="Alexander J.E."/>
            <person name="Rich S.A."/>
            <person name="Livny J."/>
            <person name="Vlamakis H."/>
            <person name="Clish C."/>
            <person name="Bullock K."/>
            <person name="Deik A."/>
            <person name="Scott J."/>
            <person name="Pierce K.A."/>
            <person name="Xavier R.J."/>
            <person name="Alm E.J."/>
        </authorList>
    </citation>
    <scope>NUCLEOTIDE SEQUENCE [LARGE SCALE GENOMIC DNA]</scope>
    <source>
        <strain evidence="3 5">BIOML-A12</strain>
    </source>
</reference>
<keyword evidence="1" id="KW-0472">Membrane</keyword>
<proteinExistence type="predicted"/>
<feature type="transmembrane region" description="Helical" evidence="1">
    <location>
        <begin position="115"/>
        <end position="134"/>
    </location>
</feature>
<keyword evidence="1" id="KW-1133">Transmembrane helix</keyword>
<evidence type="ECO:0000313" key="4">
    <source>
        <dbReference type="Proteomes" id="UP000095431"/>
    </source>
</evidence>
<feature type="transmembrane region" description="Helical" evidence="1">
    <location>
        <begin position="251"/>
        <end position="271"/>
    </location>
</feature>
<evidence type="ECO:0000313" key="5">
    <source>
        <dbReference type="Proteomes" id="UP000477156"/>
    </source>
</evidence>
<keyword evidence="1" id="KW-0812">Transmembrane</keyword>
<dbReference type="RefSeq" id="WP_008702980.1">
    <property type="nucleotide sequence ID" value="NZ_BTHH01000018.1"/>
</dbReference>
<feature type="transmembrane region" description="Helical" evidence="1">
    <location>
        <begin position="146"/>
        <end position="166"/>
    </location>
</feature>
<organism evidence="2 4">
    <name type="scientific">Blautia wexlerae</name>
    <dbReference type="NCBI Taxonomy" id="418240"/>
    <lineage>
        <taxon>Bacteria</taxon>
        <taxon>Bacillati</taxon>
        <taxon>Bacillota</taxon>
        <taxon>Clostridia</taxon>
        <taxon>Lachnospirales</taxon>
        <taxon>Lachnospiraceae</taxon>
        <taxon>Blautia</taxon>
    </lineage>
</organism>
<feature type="transmembrane region" description="Helical" evidence="1">
    <location>
        <begin position="283"/>
        <end position="307"/>
    </location>
</feature>
<dbReference type="Proteomes" id="UP000095431">
    <property type="component" value="Unassembled WGS sequence"/>
</dbReference>
<protein>
    <submittedName>
        <fullName evidence="2">Uncharacterized protein conserved in bacteria</fullName>
    </submittedName>
</protein>
<dbReference type="EMBL" id="CYZN01000001">
    <property type="protein sequence ID" value="CUN40819.1"/>
    <property type="molecule type" value="Genomic_DNA"/>
</dbReference>
<evidence type="ECO:0000256" key="1">
    <source>
        <dbReference type="SAM" id="Phobius"/>
    </source>
</evidence>
<evidence type="ECO:0000313" key="3">
    <source>
        <dbReference type="EMBL" id="MZS88988.1"/>
    </source>
</evidence>
<sequence>MSKNTILTGGICFLLVFLLLHPAESLSCARAGMTLWLNTLIPTLLPFIILTGMLTHTGHIRKLLLPFESFFHIFPGVSIWGGYVFVLGMLCGYPLGAKLASDLYGLHKISKKEALYLTTFCNNPSPAFIITYLCKSCLKDTVPAGMVFASIFSANLICILFFRFFVYQNATISDSPGFSPEISSRKNILDFSIMNGFETITRLGGYILLFSILAGCIRYYAPFPLLYQYLLLGFTEITSGLSLISVSGLPYMTRILLSAATTASGGLCILAQTKGVLHHDLSILPYFISKCICTFLTAGILYCLISYL</sequence>
<dbReference type="Proteomes" id="UP000477156">
    <property type="component" value="Unassembled WGS sequence"/>
</dbReference>
<name>A0A173WMI8_9FIRM</name>
<feature type="transmembrane region" description="Helical" evidence="1">
    <location>
        <begin position="203"/>
        <end position="221"/>
    </location>
</feature>
<evidence type="ECO:0000313" key="2">
    <source>
        <dbReference type="EMBL" id="CUN40819.1"/>
    </source>
</evidence>
<feature type="transmembrane region" description="Helical" evidence="1">
    <location>
        <begin position="70"/>
        <end position="95"/>
    </location>
</feature>
<dbReference type="eggNOG" id="COG3314">
    <property type="taxonomic scope" value="Bacteria"/>
</dbReference>
<reference evidence="2 4" key="1">
    <citation type="submission" date="2015-09" db="EMBL/GenBank/DDBJ databases">
        <authorList>
            <consortium name="Pathogen Informatics"/>
        </authorList>
    </citation>
    <scope>NUCLEOTIDE SEQUENCE [LARGE SCALE GENOMIC DNA]</scope>
    <source>
        <strain evidence="2 4">2789STDY5834863</strain>
    </source>
</reference>
<gene>
    <name evidence="2" type="ORF">ERS852478_00007</name>
    <name evidence="3" type="ORF">GT712_07865</name>
</gene>
<feature type="transmembrane region" description="Helical" evidence="1">
    <location>
        <begin position="226"/>
        <end position="245"/>
    </location>
</feature>